<dbReference type="EMBL" id="JABCJD010000003">
    <property type="protein sequence ID" value="NVO27366.1"/>
    <property type="molecule type" value="Genomic_DNA"/>
</dbReference>
<proteinExistence type="predicted"/>
<organism evidence="3 4">
    <name type="scientific">Donghicola mangrovi</name>
    <dbReference type="NCBI Taxonomy" id="2729614"/>
    <lineage>
        <taxon>Bacteria</taxon>
        <taxon>Pseudomonadati</taxon>
        <taxon>Pseudomonadota</taxon>
        <taxon>Alphaproteobacteria</taxon>
        <taxon>Rhodobacterales</taxon>
        <taxon>Roseobacteraceae</taxon>
        <taxon>Donghicola</taxon>
    </lineage>
</organism>
<dbReference type="Pfam" id="PF01471">
    <property type="entry name" value="PG_binding_1"/>
    <property type="match status" value="1"/>
</dbReference>
<evidence type="ECO:0000313" key="3">
    <source>
        <dbReference type="EMBL" id="NVO27366.1"/>
    </source>
</evidence>
<name>A0ABX2PEK7_9RHOB</name>
<accession>A0ABX2PEK7</accession>
<feature type="chain" id="PRO_5047111929" evidence="1">
    <location>
        <begin position="22"/>
        <end position="598"/>
    </location>
</feature>
<dbReference type="Pfam" id="PF13365">
    <property type="entry name" value="Trypsin_2"/>
    <property type="match status" value="1"/>
</dbReference>
<dbReference type="SUPFAM" id="SSF47090">
    <property type="entry name" value="PGBD-like"/>
    <property type="match status" value="1"/>
</dbReference>
<dbReference type="InterPro" id="IPR009003">
    <property type="entry name" value="Peptidase_S1_PA"/>
</dbReference>
<gene>
    <name evidence="3" type="ORF">HJ526_08055</name>
</gene>
<dbReference type="Gene3D" id="1.10.101.10">
    <property type="entry name" value="PGBD-like superfamily/PGBD"/>
    <property type="match status" value="1"/>
</dbReference>
<dbReference type="RefSeq" id="WP_176853778.1">
    <property type="nucleotide sequence ID" value="NZ_JABCJD010000003.1"/>
</dbReference>
<dbReference type="Proteomes" id="UP000523601">
    <property type="component" value="Unassembled WGS sequence"/>
</dbReference>
<comment type="caution">
    <text evidence="3">The sequence shown here is derived from an EMBL/GenBank/DDBJ whole genome shotgun (WGS) entry which is preliminary data.</text>
</comment>
<reference evidence="3 4" key="1">
    <citation type="submission" date="2020-04" db="EMBL/GenBank/DDBJ databases">
        <title>Donghicola sp., a member of the Rhodobacteraceae family isolated from mangrove forest in Thailand.</title>
        <authorList>
            <person name="Charoenyingcharoen P."/>
            <person name="Yukphan P."/>
        </authorList>
    </citation>
    <scope>NUCLEOTIDE SEQUENCE [LARGE SCALE GENOMIC DNA]</scope>
    <source>
        <strain evidence="3 4">C2-DW-16</strain>
    </source>
</reference>
<keyword evidence="1" id="KW-0732">Signal</keyword>
<evidence type="ECO:0000313" key="4">
    <source>
        <dbReference type="Proteomes" id="UP000523601"/>
    </source>
</evidence>
<evidence type="ECO:0000259" key="2">
    <source>
        <dbReference type="Pfam" id="PF01471"/>
    </source>
</evidence>
<protein>
    <submittedName>
        <fullName evidence="3">Peptidoglycan-binding protein</fullName>
    </submittedName>
</protein>
<evidence type="ECO:0000256" key="1">
    <source>
        <dbReference type="SAM" id="SignalP"/>
    </source>
</evidence>
<keyword evidence="4" id="KW-1185">Reference proteome</keyword>
<feature type="domain" description="Peptidoglycan binding-like" evidence="2">
    <location>
        <begin position="177"/>
        <end position="225"/>
    </location>
</feature>
<sequence length="598" mass="63953">MNRYLSLLTTVSVFAASAAIAQEVAYIQIEAQPTLNEAQFRAQAYAGALPQVSGYALGSGWYAITLGPFDRDQAELLRREYLRSGQIPRDAYITDGREYQQQYWPVGAVTAPLAEPPVTGEPPAPVVEVTPLDEPPVVDTASPEPVAELPPLPDVAPVFIEETPYEARASESLLTADERYMLQVALKWAGFYDGRIDGAYGQGTRASMANWQAANGFEPTGILTTFQRSELLAKYNAVFDGLGFETVADSEAGIQIELPMAALKFDGYTAPFARYMPSGDLPVQVHLISEPGDAATLGGLYEIMQTLQIIPLDGARKLTRTGFVIEGANDEIVSYTEVSLVDNQIKGYTLVWPAGDEGRRTRVIDRMSASFTRIPGLLSGGADLDVQQSIDMVAGLDVRKPSFTRSGMWADGAGRVLTLAEGLDTCSSILLESEHEATVAAVDASGLALLAPKDALAPLAQPLLQKSMPRLQTEIAVAGYSFGGQLGAPSVTFGTVEDMQDLSGDSTRMRLSAHTTDADFGGPVLDMSGAVIGLLAPQKDSSRALPDDVRFAIKEGGLEAFLATQGITAGTTTDVGRMEAEDLRHAASDLTTLVECWK</sequence>
<dbReference type="InterPro" id="IPR002477">
    <property type="entry name" value="Peptidoglycan-bd-like"/>
</dbReference>
<dbReference type="Gene3D" id="2.40.10.120">
    <property type="match status" value="1"/>
</dbReference>
<dbReference type="InterPro" id="IPR036366">
    <property type="entry name" value="PGBDSf"/>
</dbReference>
<dbReference type="SUPFAM" id="SSF50494">
    <property type="entry name" value="Trypsin-like serine proteases"/>
    <property type="match status" value="1"/>
</dbReference>
<dbReference type="InterPro" id="IPR036365">
    <property type="entry name" value="PGBD-like_sf"/>
</dbReference>
<feature type="signal peptide" evidence="1">
    <location>
        <begin position="1"/>
        <end position="21"/>
    </location>
</feature>